<dbReference type="InterPro" id="IPR026453">
    <property type="entry name" value="PGF_pre_PGF"/>
</dbReference>
<evidence type="ECO:0000313" key="3">
    <source>
        <dbReference type="EMBL" id="TQD26767.1"/>
    </source>
</evidence>
<keyword evidence="4" id="KW-1185">Reference proteome</keyword>
<feature type="region of interest" description="Disordered" evidence="1">
    <location>
        <begin position="1523"/>
        <end position="1544"/>
    </location>
</feature>
<gene>
    <name evidence="3" type="ORF">FKV42_04755</name>
</gene>
<feature type="transmembrane region" description="Helical" evidence="2">
    <location>
        <begin position="1748"/>
        <end position="1767"/>
    </location>
</feature>
<dbReference type="NCBIfam" id="TIGR04213">
    <property type="entry name" value="PGF_pre_PGF"/>
    <property type="match status" value="1"/>
</dbReference>
<protein>
    <submittedName>
        <fullName evidence="3">PGF-pre-PGF domain-containing protein</fullName>
    </submittedName>
</protein>
<reference evidence="3 4" key="1">
    <citation type="submission" date="2019-06" db="EMBL/GenBank/DDBJ databases">
        <title>Draft genome sequence of Methanolobus vulcani B1d.</title>
        <authorList>
            <person name="Creighbaum A.J."/>
            <person name="Ticak T."/>
            <person name="Hariraju D."/>
            <person name="Arivett B.A."/>
            <person name="Ferguson D.J.Jr."/>
        </authorList>
    </citation>
    <scope>NUCLEOTIDE SEQUENCE [LARGE SCALE GENOMIC DNA]</scope>
    <source>
        <strain evidence="3 4">B1d</strain>
    </source>
</reference>
<feature type="compositionally biased region" description="Low complexity" evidence="1">
    <location>
        <begin position="1718"/>
        <end position="1737"/>
    </location>
</feature>
<dbReference type="EMBL" id="VIAQ01000011">
    <property type="protein sequence ID" value="TQD26767.1"/>
    <property type="molecule type" value="Genomic_DNA"/>
</dbReference>
<sequence>MVQTVYGDNTTEYMIPTYLNFTATEDADITSLNITCPDGIGIDIISTDNYTLNGFDNVSLGNITFNQNVLTISNGTNIIVHNNTEFSINISDSAVVFDDQYLQNITSTFNLNTSATTTSVPIYLTIDGEPSVIPINFTQSEETWVKNGSILSLNASISDAVSGVYNATVNISQVNESASLINLENILPDYWTNSSFVISAIDGRYDLPITSYDNVSHVNNSANFTVWVDNTEPTVTPNTFGETQTWVSNGMAITLNASVVDVNGSGVSTVTFGGPAINNSYGGPIDLTLIDGYWINNSVIVGVSAEGSTNVPITATDNMGNINGTVEFTVWVDNTEPVVTAISPTSDVWMNNGSTLTLNVSAIDLGGSNASNVSSVTVNVSDVNASTTAILTKVGETDYWFNDSLTAASSSEGPIDLQIGVSDDAGNVNNSVNITLNIDNTAPVLETQDPVYPTSQTAAKAGDTIILNVTANDSEYSGLNFSSVMLDLSGLNDSFTDWVQFNYADGDVFTKSVIINNSTTGTVNVPVKASDNATNMNQTTIQVILDNTMPEFSSVNPVIANGTEYPTSMYYYYDNTTANPSAIVIDVNLTETALTVWGNFSEVDGNISEVFATASGNTYTIAHPIGNSANGNVSAGYVRNVIIYAMDGAGNMNITDSSTGPDPFIALVNVTPEMFDPSLGGSTTNWTTEISDFTNVSNLVFENVNGSINFTAPVNLCDMTTVSALQNLSTNMQIAAANMSLDSAADALIALNVSADLSMYSLSQFSCDPGILMDGVPIVQSGATSGDTVTGLVWNDTTDTLTFSVSHWTSYSADGMEPLVIPISPLGTEWLNNGSLLNLAAIIYDSGEAGIKNATVDISQVNDSSIAILANTEGNNWTNNSMIVSASNDGIFNLTITAYDNVSNVNDSVNLTVKIDNTAPIVSNVVAVYPSEHDAVNSSGEVVLNLTATDGDLSGINASALMINVSGLNSSLGWETLSSAGGNNFTLSVNVNNSSTGTVILPVSVADNATNVNSSQTISVVLDNSAPLVSGILPDGSEWLKNGSSIDINVSSTDVGSAGMDTVVVDTSDVSVASTAILANSAGSYWTNSSLTVSTSNEGSINLTVSAYDNISNVNDSVNLTVNVDNTAPIFTNAEAVYQSGTNAVSDGGTVVLNLTVIDGSLSGVNASTVMVNASGLNSSLDWESFTVAGEDDYTLSVIVNNSSSGTVNLPVMAADNATNWNTSGSISVIIDNVGPTVTPVSPTGSQWFKDGDALELNATIVDTGVGVKNATVDVSDVNASSLAILENAGGNDWFNNSLIISAPTDGTFNLTVVTYDNASNVNDSVNLSIKVDNTESLVLDAHTEYATGYTAVNNGSTITLNATVYDAFSGVSGVMSIDNVSNISAHDNVTLSQVSPTNYWKYSNLEIAGAEGTYLLNVTATDEAGNVNDSSSATFEVIIDNTDPVIYNLTLGTESPSSYGESIEVTVNVSDSGSGIKGVTAAGTALTDQGSNMWNGTISAGYGANTVTVVATDNASNTVTNTSLSYTGPTAPASSSGSSSDGLSSTVREAYLESKSTYEGVKIVTQESSGKVLSDPVKVVSVELTTTDVIGVEVESEVDIDKISVSVQKLESKPDNIPNSAPGNVHSYLNIKVSEVDSDNIAGASIAFKVEKSWLEQNGISTDDVVLSHYTGNAWDQLETSVSSNDGEYVYYAAKTPGFSTFAISTRSDSEDNYVASGDKTGSDSDSGASESETTGDIPDTEEDKGIPGFGILLGIMGISMVAALMRQKNRNE</sequence>
<evidence type="ECO:0000256" key="2">
    <source>
        <dbReference type="SAM" id="Phobius"/>
    </source>
</evidence>
<dbReference type="Proteomes" id="UP000319335">
    <property type="component" value="Unassembled WGS sequence"/>
</dbReference>
<dbReference type="Gene3D" id="2.60.40.10">
    <property type="entry name" value="Immunoglobulins"/>
    <property type="match status" value="2"/>
</dbReference>
<comment type="caution">
    <text evidence="3">The sequence shown here is derived from an EMBL/GenBank/DDBJ whole genome shotgun (WGS) entry which is preliminary data.</text>
</comment>
<keyword evidence="2" id="KW-0812">Transmembrane</keyword>
<dbReference type="InterPro" id="IPR013783">
    <property type="entry name" value="Ig-like_fold"/>
</dbReference>
<organism evidence="3 4">
    <name type="scientific">Methanolobus vulcani</name>
    <dbReference type="NCBI Taxonomy" id="38026"/>
    <lineage>
        <taxon>Archaea</taxon>
        <taxon>Methanobacteriati</taxon>
        <taxon>Methanobacteriota</taxon>
        <taxon>Stenosarchaea group</taxon>
        <taxon>Methanomicrobia</taxon>
        <taxon>Methanosarcinales</taxon>
        <taxon>Methanosarcinaceae</taxon>
        <taxon>Methanolobus</taxon>
    </lineage>
</organism>
<evidence type="ECO:0000256" key="1">
    <source>
        <dbReference type="SAM" id="MobiDB-lite"/>
    </source>
</evidence>
<accession>A0A7Z8KQ00</accession>
<evidence type="ECO:0000313" key="4">
    <source>
        <dbReference type="Proteomes" id="UP000319335"/>
    </source>
</evidence>
<keyword evidence="2" id="KW-1133">Transmembrane helix</keyword>
<dbReference type="OrthoDB" id="125641at2157"/>
<feature type="compositionally biased region" description="Low complexity" evidence="1">
    <location>
        <begin position="1535"/>
        <end position="1544"/>
    </location>
</feature>
<name>A0A7Z8KQ00_9EURY</name>
<proteinExistence type="predicted"/>
<keyword evidence="2" id="KW-0472">Membrane</keyword>
<feature type="region of interest" description="Disordered" evidence="1">
    <location>
        <begin position="1712"/>
        <end position="1747"/>
    </location>
</feature>
<dbReference type="RefSeq" id="WP_154809107.1">
    <property type="nucleotide sequence ID" value="NZ_VIAQ01000011.1"/>
</dbReference>